<keyword evidence="2" id="KW-1185">Reference proteome</keyword>
<proteinExistence type="predicted"/>
<evidence type="ECO:0000313" key="1">
    <source>
        <dbReference type="EMBL" id="KAJ7534666.1"/>
    </source>
</evidence>
<reference evidence="2" key="1">
    <citation type="journal article" date="2024" name="Proc. Natl. Acad. Sci. U.S.A.">
        <title>Extraordinary preservation of gene collinearity over three hundred million years revealed in homosporous lycophytes.</title>
        <authorList>
            <person name="Li C."/>
            <person name="Wickell D."/>
            <person name="Kuo L.Y."/>
            <person name="Chen X."/>
            <person name="Nie B."/>
            <person name="Liao X."/>
            <person name="Peng D."/>
            <person name="Ji J."/>
            <person name="Jenkins J."/>
            <person name="Williams M."/>
            <person name="Shu S."/>
            <person name="Plott C."/>
            <person name="Barry K."/>
            <person name="Rajasekar S."/>
            <person name="Grimwood J."/>
            <person name="Han X."/>
            <person name="Sun S."/>
            <person name="Hou Z."/>
            <person name="He W."/>
            <person name="Dai G."/>
            <person name="Sun C."/>
            <person name="Schmutz J."/>
            <person name="Leebens-Mack J.H."/>
            <person name="Li F.W."/>
            <person name="Wang L."/>
        </authorList>
    </citation>
    <scope>NUCLEOTIDE SEQUENCE [LARGE SCALE GENOMIC DNA]</scope>
    <source>
        <strain evidence="2">cv. PW_Plant_1</strain>
    </source>
</reference>
<dbReference type="Proteomes" id="UP001162992">
    <property type="component" value="Chromosome 13"/>
</dbReference>
<sequence length="607" mass="69079">MVFLSRCRKERSLQEGKEKILQRFEADGFSIRSLRKRFKPCLLLNLLVMASVLLLVVTTSVLRVEVFLPQQPGTVSVKDRAVNMKAEKEAPDLIQKTGERPIFIEDAVILPGEILLLVRSSQDFKLNRQELSCIFFNQSNTKVLGVDEVGKRSAVRCEIPSQGLPPLSNGVALLQSRGKESILIEVLKKSMPFATWNHLVFEALMLPSEVILFTKGFGEKHGQKINADIWKCDFDGLVDTRVTVAAQQVFRCENPPPSLQTMLLGKKVTLRQNGKLIPSVAYYQPEVANLRQDQLLDSNTSQSKRLCQKSFLCVCTMIYNGAEFLKEWVTYHSFLGVDHFYLYDNNSEDDLQDVVQRLAPYNVSRHPWPWIKSQEAGFSHCSQQAKAQCTWMMYTDIDEFVYPKAWLPQLHQPPVANRSNRSNDPAKGLPILKALILQTSAKEVIGRPAGRTIGQISLKCRDFGPSGLKNNPPQGVMEGYTCRLKKEQRHKSIVQLNAIATSLINVVHHFKLQPDYETVQLRAGKAVINHYKYQAWEEFKKKFKRRVSAYVIDWTMEKKMVSKDRAPGLGTKAIEPPGWENMFCEVHDTALRDYARHLANSSLLSWK</sequence>
<name>A0ACC2BY52_DIPCM</name>
<gene>
    <name evidence="1" type="ORF">O6H91_13G104500</name>
</gene>
<comment type="caution">
    <text evidence="1">The sequence shown here is derived from an EMBL/GenBank/DDBJ whole genome shotgun (WGS) entry which is preliminary data.</text>
</comment>
<protein>
    <submittedName>
        <fullName evidence="1">Uncharacterized protein</fullName>
    </submittedName>
</protein>
<accession>A0ACC2BY52</accession>
<dbReference type="EMBL" id="CM055104">
    <property type="protein sequence ID" value="KAJ7534666.1"/>
    <property type="molecule type" value="Genomic_DNA"/>
</dbReference>
<organism evidence="1 2">
    <name type="scientific">Diphasiastrum complanatum</name>
    <name type="common">Issler's clubmoss</name>
    <name type="synonym">Lycopodium complanatum</name>
    <dbReference type="NCBI Taxonomy" id="34168"/>
    <lineage>
        <taxon>Eukaryota</taxon>
        <taxon>Viridiplantae</taxon>
        <taxon>Streptophyta</taxon>
        <taxon>Embryophyta</taxon>
        <taxon>Tracheophyta</taxon>
        <taxon>Lycopodiopsida</taxon>
        <taxon>Lycopodiales</taxon>
        <taxon>Lycopodiaceae</taxon>
        <taxon>Lycopodioideae</taxon>
        <taxon>Diphasiastrum</taxon>
    </lineage>
</organism>
<evidence type="ECO:0000313" key="2">
    <source>
        <dbReference type="Proteomes" id="UP001162992"/>
    </source>
</evidence>